<feature type="transmembrane region" description="Helical" evidence="2">
    <location>
        <begin position="16"/>
        <end position="33"/>
    </location>
</feature>
<protein>
    <submittedName>
        <fullName evidence="4">A24 family peptidase</fullName>
        <ecNumber evidence="4">3.4.23.-</ecNumber>
    </submittedName>
</protein>
<dbReference type="PANTHER" id="PTHR30487">
    <property type="entry name" value="TYPE 4 PREPILIN-LIKE PROTEINS LEADER PEPTIDE-PROCESSING ENZYME"/>
    <property type="match status" value="1"/>
</dbReference>
<dbReference type="Pfam" id="PF01478">
    <property type="entry name" value="Peptidase_A24"/>
    <property type="match status" value="1"/>
</dbReference>
<feature type="transmembrane region" description="Helical" evidence="2">
    <location>
        <begin position="144"/>
        <end position="162"/>
    </location>
</feature>
<evidence type="ECO:0000256" key="1">
    <source>
        <dbReference type="ARBA" id="ARBA00005801"/>
    </source>
</evidence>
<dbReference type="Gene3D" id="1.20.120.1220">
    <property type="match status" value="1"/>
</dbReference>
<dbReference type="GO" id="GO:0016787">
    <property type="term" value="F:hydrolase activity"/>
    <property type="evidence" value="ECO:0007669"/>
    <property type="project" value="UniProtKB-KW"/>
</dbReference>
<sequence length="193" mass="19498">MATTLLDRTRSELTPVRRAVGVALGPAVGWAVWVSGPGWAAPALAVAAVAGVALGAVDRRTHRLPDAVTYPTTAVVGALLALAALVDGDAAPLLRAAAGAIVLGGTYLLLHLVNRSGLGLGDVKLAVLLGLVTCWFGWSPLWATAVLPFLLGGTVAIVLLVARRATRSTAIAFGPFMLAGAAVALTAQRLLAG</sequence>
<dbReference type="EMBL" id="JBAGLP010000118">
    <property type="protein sequence ID" value="MEG3615966.1"/>
    <property type="molecule type" value="Genomic_DNA"/>
</dbReference>
<dbReference type="RefSeq" id="WP_332902507.1">
    <property type="nucleotide sequence ID" value="NZ_JBAGLP010000118.1"/>
</dbReference>
<keyword evidence="2" id="KW-0812">Transmembrane</keyword>
<evidence type="ECO:0000256" key="2">
    <source>
        <dbReference type="SAM" id="Phobius"/>
    </source>
</evidence>
<feature type="domain" description="Prepilin type IV endopeptidase peptidase" evidence="3">
    <location>
        <begin position="48"/>
        <end position="156"/>
    </location>
</feature>
<dbReference type="EC" id="3.4.23.-" evidence="4"/>
<feature type="transmembrane region" description="Helical" evidence="2">
    <location>
        <begin position="39"/>
        <end position="56"/>
    </location>
</feature>
<dbReference type="Proteomes" id="UP001310387">
    <property type="component" value="Unassembled WGS sequence"/>
</dbReference>
<feature type="transmembrane region" description="Helical" evidence="2">
    <location>
        <begin position="92"/>
        <end position="110"/>
    </location>
</feature>
<feature type="transmembrane region" description="Helical" evidence="2">
    <location>
        <begin position="169"/>
        <end position="191"/>
    </location>
</feature>
<dbReference type="PANTHER" id="PTHR30487:SF0">
    <property type="entry name" value="PREPILIN LEADER PEPTIDASE_N-METHYLTRANSFERASE-RELATED"/>
    <property type="match status" value="1"/>
</dbReference>
<comment type="similarity">
    <text evidence="1">Belongs to the peptidase A24 family.</text>
</comment>
<dbReference type="InterPro" id="IPR000045">
    <property type="entry name" value="Prepilin_IV_endopep_pep"/>
</dbReference>
<keyword evidence="4" id="KW-0378">Hydrolase</keyword>
<feature type="transmembrane region" description="Helical" evidence="2">
    <location>
        <begin position="117"/>
        <end position="138"/>
    </location>
</feature>
<comment type="caution">
    <text evidence="4">The sequence shown here is derived from an EMBL/GenBank/DDBJ whole genome shotgun (WGS) entry which is preliminary data.</text>
</comment>
<organism evidence="4 5">
    <name type="scientific">Isoptericola haloaureus</name>
    <dbReference type="NCBI Taxonomy" id="1542902"/>
    <lineage>
        <taxon>Bacteria</taxon>
        <taxon>Bacillati</taxon>
        <taxon>Actinomycetota</taxon>
        <taxon>Actinomycetes</taxon>
        <taxon>Micrococcales</taxon>
        <taxon>Promicromonosporaceae</taxon>
        <taxon>Isoptericola</taxon>
    </lineage>
</organism>
<keyword evidence="2" id="KW-1133">Transmembrane helix</keyword>
<evidence type="ECO:0000313" key="5">
    <source>
        <dbReference type="Proteomes" id="UP001310387"/>
    </source>
</evidence>
<proteinExistence type="inferred from homology"/>
<feature type="transmembrane region" description="Helical" evidence="2">
    <location>
        <begin position="68"/>
        <end position="86"/>
    </location>
</feature>
<name>A0ABU7Z9A9_9MICO</name>
<gene>
    <name evidence="4" type="ORF">V5O49_12605</name>
</gene>
<evidence type="ECO:0000259" key="3">
    <source>
        <dbReference type="Pfam" id="PF01478"/>
    </source>
</evidence>
<keyword evidence="2" id="KW-0472">Membrane</keyword>
<dbReference type="InterPro" id="IPR050882">
    <property type="entry name" value="Prepilin_peptidase/N-MTase"/>
</dbReference>
<accession>A0ABU7Z9A9</accession>
<keyword evidence="5" id="KW-1185">Reference proteome</keyword>
<evidence type="ECO:0000313" key="4">
    <source>
        <dbReference type="EMBL" id="MEG3615966.1"/>
    </source>
</evidence>
<reference evidence="4" key="2">
    <citation type="submission" date="2024-02" db="EMBL/GenBank/DDBJ databases">
        <authorList>
            <person name="Prathaban M."/>
            <person name="Mythili R."/>
            <person name="Sharmila Devi N."/>
            <person name="Sobanaa M."/>
            <person name="Prathiviraj R."/>
            <person name="Selvin J."/>
        </authorList>
    </citation>
    <scope>NUCLEOTIDE SEQUENCE</scope>
    <source>
        <strain evidence="4">MP1014</strain>
    </source>
</reference>
<reference evidence="4" key="1">
    <citation type="journal article" date="2024" name="Antonie Van Leeuwenhoek">
        <title>Isoptericola haloaureus sp. nov., a dimorphic actinobacterium isolated from mangrove sediments of southeast India, implicating biosaline agricultural significance through nitrogen fixation and salt tolerance genes.</title>
        <authorList>
            <person name="Prathaban M."/>
            <person name="Prathiviraj R."/>
            <person name="Ravichandran M."/>
            <person name="Natarajan S.D."/>
            <person name="Sobanaa M."/>
            <person name="Hari Krishna Kumar S."/>
            <person name="Chandrasekar V."/>
            <person name="Selvin J."/>
        </authorList>
    </citation>
    <scope>NUCLEOTIDE SEQUENCE</scope>
    <source>
        <strain evidence="4">MP1014</strain>
    </source>
</reference>